<feature type="signal peptide" evidence="1">
    <location>
        <begin position="1"/>
        <end position="33"/>
    </location>
</feature>
<organism evidence="3 4">
    <name type="scientific">Caulobacter flavus</name>
    <dbReference type="NCBI Taxonomy" id="1679497"/>
    <lineage>
        <taxon>Bacteria</taxon>
        <taxon>Pseudomonadati</taxon>
        <taxon>Pseudomonadota</taxon>
        <taxon>Alphaproteobacteria</taxon>
        <taxon>Caulobacterales</taxon>
        <taxon>Caulobacteraceae</taxon>
        <taxon>Caulobacter</taxon>
    </lineage>
</organism>
<evidence type="ECO:0000313" key="4">
    <source>
        <dbReference type="Proteomes" id="UP000234483"/>
    </source>
</evidence>
<feature type="chain" id="PRO_5044577878" evidence="1">
    <location>
        <begin position="34"/>
        <end position="146"/>
    </location>
</feature>
<dbReference type="AlphaFoldDB" id="A0A2N5CTA0"/>
<dbReference type="EMBL" id="PJRQ01000024">
    <property type="protein sequence ID" value="PLR14882.1"/>
    <property type="molecule type" value="Genomic_DNA"/>
</dbReference>
<dbReference type="Proteomes" id="UP000281192">
    <property type="component" value="Chromosome"/>
</dbReference>
<dbReference type="OrthoDB" id="7189708at2"/>
<sequence>MLRRGFDAKLRLMRFQTSALACALMLVAGTAHAAPDRAGHAGHYDNVRYIAEADDYVGARVTVRTGAQPSVVFENCMGVCSDPEVLPARIEADRLSFTYVMRSVDQDGRPAPHSYPVTGRFVRGGLILKIGEGEPEKLRKRKAIPR</sequence>
<accession>A0A2N5CTA0</accession>
<dbReference type="KEGG" id="cfh:C1707_24975"/>
<protein>
    <submittedName>
        <fullName evidence="3">Uncharacterized protein</fullName>
    </submittedName>
</protein>
<evidence type="ECO:0000313" key="3">
    <source>
        <dbReference type="EMBL" id="PLR14882.1"/>
    </source>
</evidence>
<keyword evidence="5" id="KW-1185">Reference proteome</keyword>
<evidence type="ECO:0000313" key="5">
    <source>
        <dbReference type="Proteomes" id="UP000281192"/>
    </source>
</evidence>
<proteinExistence type="predicted"/>
<gene>
    <name evidence="2" type="ORF">C1707_24975</name>
    <name evidence="3" type="ORF">CFHF_13030</name>
</gene>
<reference evidence="3 4" key="1">
    <citation type="submission" date="2017-12" db="EMBL/GenBank/DDBJ databases">
        <title>The genome sequence of Caulobacter flavus CGMCC1 15093.</title>
        <authorList>
            <person name="Gao J."/>
            <person name="Mao X."/>
            <person name="Sun J."/>
        </authorList>
    </citation>
    <scope>NUCLEOTIDE SEQUENCE [LARGE SCALE GENOMIC DNA]</scope>
    <source>
        <strain evidence="3 4">CGMCC1 15093</strain>
    </source>
</reference>
<dbReference type="Proteomes" id="UP000234483">
    <property type="component" value="Unassembled WGS sequence"/>
</dbReference>
<dbReference type="EMBL" id="CP026100">
    <property type="protein sequence ID" value="AYV49236.1"/>
    <property type="molecule type" value="Genomic_DNA"/>
</dbReference>
<keyword evidence="1" id="KW-0732">Signal</keyword>
<evidence type="ECO:0000256" key="1">
    <source>
        <dbReference type="SAM" id="SignalP"/>
    </source>
</evidence>
<reference evidence="2 5" key="2">
    <citation type="submission" date="2018-01" db="EMBL/GenBank/DDBJ databases">
        <title>Complete genome sequence of Caulobacter flavus RHGG3.</title>
        <authorList>
            <person name="Yang E."/>
        </authorList>
    </citation>
    <scope>NUCLEOTIDE SEQUENCE [LARGE SCALE GENOMIC DNA]</scope>
    <source>
        <strain evidence="2 5">RHGG3</strain>
    </source>
</reference>
<name>A0A2N5CTA0_9CAUL</name>
<evidence type="ECO:0000313" key="2">
    <source>
        <dbReference type="EMBL" id="AYV49236.1"/>
    </source>
</evidence>